<dbReference type="AlphaFoldDB" id="A0A7C8ICK6"/>
<dbReference type="EMBL" id="JAADJZ010000003">
    <property type="protein sequence ID" value="KAF2876189.1"/>
    <property type="molecule type" value="Genomic_DNA"/>
</dbReference>
<accession>A0A7C8ICK6</accession>
<dbReference type="OrthoDB" id="346839at2759"/>
<gene>
    <name evidence="1" type="ORF">BDV95DRAFT_218592</name>
</gene>
<sequence>MESLDYFGTATDTGKPKSVIINYGTNGRSLGTAMITFFKYQLDCCIWGMNTGKPKLVVIKSTDWDEVFQSKLLALIARFREEPRAGGLTQKDLKEFIDKAYSEIDEMLFAGRPLSDNQINMRAMTKVFTITSSTGWTAASGAWTLKPQTRGKGFKPL</sequence>
<name>A0A7C8ICK6_9PLEO</name>
<dbReference type="Proteomes" id="UP000481861">
    <property type="component" value="Unassembled WGS sequence"/>
</dbReference>
<proteinExistence type="predicted"/>
<keyword evidence="2" id="KW-1185">Reference proteome</keyword>
<organism evidence="1 2">
    <name type="scientific">Massariosphaeria phaeospora</name>
    <dbReference type="NCBI Taxonomy" id="100035"/>
    <lineage>
        <taxon>Eukaryota</taxon>
        <taxon>Fungi</taxon>
        <taxon>Dikarya</taxon>
        <taxon>Ascomycota</taxon>
        <taxon>Pezizomycotina</taxon>
        <taxon>Dothideomycetes</taxon>
        <taxon>Pleosporomycetidae</taxon>
        <taxon>Pleosporales</taxon>
        <taxon>Pleosporales incertae sedis</taxon>
        <taxon>Massariosphaeria</taxon>
    </lineage>
</organism>
<evidence type="ECO:0000313" key="1">
    <source>
        <dbReference type="EMBL" id="KAF2876189.1"/>
    </source>
</evidence>
<reference evidence="1 2" key="1">
    <citation type="submission" date="2020-01" db="EMBL/GenBank/DDBJ databases">
        <authorList>
            <consortium name="DOE Joint Genome Institute"/>
            <person name="Haridas S."/>
            <person name="Albert R."/>
            <person name="Binder M."/>
            <person name="Bloem J."/>
            <person name="Labutti K."/>
            <person name="Salamov A."/>
            <person name="Andreopoulos B."/>
            <person name="Baker S.E."/>
            <person name="Barry K."/>
            <person name="Bills G."/>
            <person name="Bluhm B.H."/>
            <person name="Cannon C."/>
            <person name="Castanera R."/>
            <person name="Culley D.E."/>
            <person name="Daum C."/>
            <person name="Ezra D."/>
            <person name="Gonzalez J.B."/>
            <person name="Henrissat B."/>
            <person name="Kuo A."/>
            <person name="Liang C."/>
            <person name="Lipzen A."/>
            <person name="Lutzoni F."/>
            <person name="Magnuson J."/>
            <person name="Mondo S."/>
            <person name="Nolan M."/>
            <person name="Ohm R."/>
            <person name="Pangilinan J."/>
            <person name="Park H.-J.H."/>
            <person name="Ramirez L."/>
            <person name="Alfaro M."/>
            <person name="Sun H."/>
            <person name="Tritt A."/>
            <person name="Yoshinaga Y."/>
            <person name="Zwiers L.-H.L."/>
            <person name="Turgeon B.G."/>
            <person name="Goodwin S.B."/>
            <person name="Spatafora J.W."/>
            <person name="Crous P.W."/>
            <person name="Grigoriev I.V."/>
        </authorList>
    </citation>
    <scope>NUCLEOTIDE SEQUENCE [LARGE SCALE GENOMIC DNA]</scope>
    <source>
        <strain evidence="1 2">CBS 611.86</strain>
    </source>
</reference>
<evidence type="ECO:0000313" key="2">
    <source>
        <dbReference type="Proteomes" id="UP000481861"/>
    </source>
</evidence>
<protein>
    <submittedName>
        <fullName evidence="1">Uncharacterized protein</fullName>
    </submittedName>
</protein>
<comment type="caution">
    <text evidence="1">The sequence shown here is derived from an EMBL/GenBank/DDBJ whole genome shotgun (WGS) entry which is preliminary data.</text>
</comment>